<evidence type="ECO:0000313" key="3">
    <source>
        <dbReference type="EMBL" id="ALX34860.1"/>
    </source>
</evidence>
<gene>
    <name evidence="3" type="ORF">ABW99_03685</name>
</gene>
<protein>
    <submittedName>
        <fullName evidence="3">Uncharacterized protein</fullName>
    </submittedName>
</protein>
<reference evidence="4" key="1">
    <citation type="submission" date="2015-06" db="EMBL/GenBank/DDBJ databases">
        <authorList>
            <person name="Hoefler B.C."/>
            <person name="Straight P.D."/>
        </authorList>
    </citation>
    <scope>NUCLEOTIDE SEQUENCE [LARGE SCALE GENOMIC DNA]</scope>
    <source>
        <strain evidence="4">DSM 25325</strain>
    </source>
</reference>
<keyword evidence="2" id="KW-0732">Signal</keyword>
<dbReference type="Proteomes" id="UP000036700">
    <property type="component" value="Chromosome"/>
</dbReference>
<dbReference type="OrthoDB" id="8535852at2"/>
<dbReference type="Pfam" id="PF13432">
    <property type="entry name" value="TPR_16"/>
    <property type="match status" value="1"/>
</dbReference>
<feature type="compositionally biased region" description="Low complexity" evidence="1">
    <location>
        <begin position="247"/>
        <end position="261"/>
    </location>
</feature>
<dbReference type="SUPFAM" id="SSF48452">
    <property type="entry name" value="TPR-like"/>
    <property type="match status" value="1"/>
</dbReference>
<dbReference type="PROSITE" id="PS51257">
    <property type="entry name" value="PROKAR_LIPOPROTEIN"/>
    <property type="match status" value="1"/>
</dbReference>
<dbReference type="Gene3D" id="1.25.40.10">
    <property type="entry name" value="Tetratricopeptide repeat domain"/>
    <property type="match status" value="1"/>
</dbReference>
<proteinExistence type="predicted"/>
<dbReference type="RefSeq" id="WP_052892579.1">
    <property type="nucleotide sequence ID" value="NZ_CP011568.3"/>
</dbReference>
<dbReference type="InterPro" id="IPR016931">
    <property type="entry name" value="UCP029658_TPR"/>
</dbReference>
<accession>A0A0U4ERN1</accession>
<evidence type="ECO:0000256" key="2">
    <source>
        <dbReference type="SAM" id="SignalP"/>
    </source>
</evidence>
<evidence type="ECO:0000256" key="1">
    <source>
        <dbReference type="SAM" id="MobiDB-lite"/>
    </source>
</evidence>
<name>A0A0U4ERN1_9BURK</name>
<feature type="signal peptide" evidence="2">
    <location>
        <begin position="1"/>
        <end position="26"/>
    </location>
</feature>
<dbReference type="PIRSF" id="PIRSF029658">
    <property type="entry name" value="UCP029658_TPR"/>
    <property type="match status" value="1"/>
</dbReference>
<dbReference type="AlphaFoldDB" id="A0A0U4ERN1"/>
<sequence>MIDCRRTLPMLFAGLLAAALAGCGTAAGGGYGLAQNNANVEAAMRAQAADKQPAPNDREVYASLIRDMQSKGLYFAALAHIAAYEQKYGSTPAVELMKGDALRETGQNDAARTVYDQLLDTADAAAAWHGLGLLDAGAKNFPSAVIALRNAVGRAPTEPLYLNDLGFALLRTGDVAGARVPLAQAAELAPGNGKIIANLAIYLLVAGEPAKARAVMEKSHMPPATREAVTRLAASIRRAAQVRRARSAAAAATHPTRVADATDGGRRNWDGPTPPLLERADPPRW</sequence>
<dbReference type="InterPro" id="IPR011990">
    <property type="entry name" value="TPR-like_helical_dom_sf"/>
</dbReference>
<dbReference type="EMBL" id="CP011568">
    <property type="protein sequence ID" value="ALX34860.1"/>
    <property type="molecule type" value="Genomic_DNA"/>
</dbReference>
<feature type="chain" id="PRO_5006848840" evidence="2">
    <location>
        <begin position="27"/>
        <end position="285"/>
    </location>
</feature>
<dbReference type="KEGG" id="ptx:ABW99_03685"/>
<dbReference type="STRING" id="445709.ABW99_03685"/>
<evidence type="ECO:0000313" key="4">
    <source>
        <dbReference type="Proteomes" id="UP000036700"/>
    </source>
</evidence>
<keyword evidence="4" id="KW-1185">Reference proteome</keyword>
<feature type="region of interest" description="Disordered" evidence="1">
    <location>
        <begin position="244"/>
        <end position="285"/>
    </location>
</feature>
<organism evidence="3 4">
    <name type="scientific">Pandoraea thiooxydans</name>
    <dbReference type="NCBI Taxonomy" id="445709"/>
    <lineage>
        <taxon>Bacteria</taxon>
        <taxon>Pseudomonadati</taxon>
        <taxon>Pseudomonadota</taxon>
        <taxon>Betaproteobacteria</taxon>
        <taxon>Burkholderiales</taxon>
        <taxon>Burkholderiaceae</taxon>
        <taxon>Pandoraea</taxon>
    </lineage>
</organism>